<reference evidence="3 4" key="1">
    <citation type="submission" date="2016-11" db="EMBL/GenBank/DDBJ databases">
        <title>The macronuclear genome of Stentor coeruleus: a giant cell with tiny introns.</title>
        <authorList>
            <person name="Slabodnick M."/>
            <person name="Ruby J.G."/>
            <person name="Reiff S.B."/>
            <person name="Swart E.C."/>
            <person name="Gosai S."/>
            <person name="Prabakaran S."/>
            <person name="Witkowska E."/>
            <person name="Larue G.E."/>
            <person name="Fisher S."/>
            <person name="Freeman R.M."/>
            <person name="Gunawardena J."/>
            <person name="Chu W."/>
            <person name="Stover N.A."/>
            <person name="Gregory B.D."/>
            <person name="Nowacki M."/>
            <person name="Derisi J."/>
            <person name="Roy S.W."/>
            <person name="Marshall W.F."/>
            <person name="Sood P."/>
        </authorList>
    </citation>
    <scope>NUCLEOTIDE SEQUENCE [LARGE SCALE GENOMIC DNA]</scope>
    <source>
        <strain evidence="3">WM001</strain>
    </source>
</reference>
<evidence type="ECO:0000256" key="2">
    <source>
        <dbReference type="SAM" id="MobiDB-lite"/>
    </source>
</evidence>
<protein>
    <submittedName>
        <fullName evidence="3">Uncharacterized protein</fullName>
    </submittedName>
</protein>
<keyword evidence="1" id="KW-0175">Coiled coil</keyword>
<feature type="region of interest" description="Disordered" evidence="2">
    <location>
        <begin position="400"/>
        <end position="453"/>
    </location>
</feature>
<evidence type="ECO:0000313" key="4">
    <source>
        <dbReference type="Proteomes" id="UP000187209"/>
    </source>
</evidence>
<evidence type="ECO:0000313" key="3">
    <source>
        <dbReference type="EMBL" id="OMJ75082.1"/>
    </source>
</evidence>
<feature type="compositionally biased region" description="Basic and acidic residues" evidence="2">
    <location>
        <begin position="400"/>
        <end position="417"/>
    </location>
</feature>
<feature type="coiled-coil region" evidence="1">
    <location>
        <begin position="74"/>
        <end position="115"/>
    </location>
</feature>
<dbReference type="AlphaFoldDB" id="A0A1R2BE89"/>
<organism evidence="3 4">
    <name type="scientific">Stentor coeruleus</name>
    <dbReference type="NCBI Taxonomy" id="5963"/>
    <lineage>
        <taxon>Eukaryota</taxon>
        <taxon>Sar</taxon>
        <taxon>Alveolata</taxon>
        <taxon>Ciliophora</taxon>
        <taxon>Postciliodesmatophora</taxon>
        <taxon>Heterotrichea</taxon>
        <taxon>Heterotrichida</taxon>
        <taxon>Stentoridae</taxon>
        <taxon>Stentor</taxon>
    </lineage>
</organism>
<feature type="compositionally biased region" description="Basic and acidic residues" evidence="2">
    <location>
        <begin position="438"/>
        <end position="453"/>
    </location>
</feature>
<name>A0A1R2BE89_9CILI</name>
<evidence type="ECO:0000256" key="1">
    <source>
        <dbReference type="SAM" id="Coils"/>
    </source>
</evidence>
<comment type="caution">
    <text evidence="3">The sequence shown here is derived from an EMBL/GenBank/DDBJ whole genome shotgun (WGS) entry which is preliminary data.</text>
</comment>
<accession>A0A1R2BE89</accession>
<dbReference type="EMBL" id="MPUH01000711">
    <property type="protein sequence ID" value="OMJ75082.1"/>
    <property type="molecule type" value="Genomic_DNA"/>
</dbReference>
<gene>
    <name evidence="3" type="ORF">SteCoe_25858</name>
</gene>
<dbReference type="Proteomes" id="UP000187209">
    <property type="component" value="Unassembled WGS sequence"/>
</dbReference>
<sequence>MSEEITQSPTKDSIKSLSQTNKNLIQDIESITSLYESQFQTNSRLVEEIKKFKSLYNESVSSFHTREVSLHTLLDKKEQEVKQYSGELAVIESSYKRLAEEKKRLEEEISMVKAVNNCENILESRCKCEVQAQKPLLEIILQIDSIGKQWRETEASDWNKAQIVVDELLGKISELETSIETEKQKIINFNIENQELKEQIQISEQNRSLLTKLEKELENLLDQKQEIINKRDSLLDDHKKIIENVDKVKSEKEELVKKLEEVHEELVTERMTSSQNYEVYLKEKENSDKISAKITQEEMINSRLSEQLEVEKENYAKLIIELNKNKDLDAVLETTLKNLDMEGSVVKTDLGYEHNGICINLSLHHECFIVVKDKNGPLPLTDYLNSSVLNVPAVRKNIPEKKTENKSFDSKDQEKTKSPIRVLHSPALSHVLKSQKTPLRDRNTSLSDKRKGK</sequence>
<keyword evidence="4" id="KW-1185">Reference proteome</keyword>
<proteinExistence type="predicted"/>
<feature type="coiled-coil region" evidence="1">
    <location>
        <begin position="165"/>
        <end position="269"/>
    </location>
</feature>